<dbReference type="InterPro" id="IPR036346">
    <property type="entry name" value="GTP-bd_prot_GTP1/OBG_C_sf"/>
</dbReference>
<evidence type="ECO:0000256" key="4">
    <source>
        <dbReference type="ARBA" id="ARBA00022723"/>
    </source>
</evidence>
<evidence type="ECO:0000256" key="3">
    <source>
        <dbReference type="ARBA" id="ARBA00022490"/>
    </source>
</evidence>
<feature type="domain" description="OBG-type G" evidence="10">
    <location>
        <begin position="157"/>
        <end position="324"/>
    </location>
</feature>
<dbReference type="PANTHER" id="PTHR11702">
    <property type="entry name" value="DEVELOPMENTALLY REGULATED GTP-BINDING PROTEIN-RELATED"/>
    <property type="match status" value="1"/>
</dbReference>
<dbReference type="SUPFAM" id="SSF82051">
    <property type="entry name" value="Obg GTP-binding protein N-terminal domain"/>
    <property type="match status" value="1"/>
</dbReference>
<comment type="similarity">
    <text evidence="2 9">Belongs to the TRAFAC class OBG-HflX-like GTPase superfamily. OBG GTPase family.</text>
</comment>
<dbReference type="NCBIfam" id="TIGR02729">
    <property type="entry name" value="Obg_CgtA"/>
    <property type="match status" value="1"/>
</dbReference>
<evidence type="ECO:0000259" key="12">
    <source>
        <dbReference type="PROSITE" id="PS51883"/>
    </source>
</evidence>
<dbReference type="NCBIfam" id="NF008955">
    <property type="entry name" value="PRK12297.1"/>
    <property type="match status" value="1"/>
</dbReference>
<dbReference type="InterPro" id="IPR036726">
    <property type="entry name" value="GTP1_OBG_dom_sf"/>
</dbReference>
<dbReference type="PROSITE" id="PS51881">
    <property type="entry name" value="OCT"/>
    <property type="match status" value="1"/>
</dbReference>
<comment type="cofactor">
    <cofactor evidence="1 9">
        <name>Mg(2+)</name>
        <dbReference type="ChEBI" id="CHEBI:18420"/>
    </cofactor>
</comment>
<dbReference type="NCBIfam" id="TIGR03595">
    <property type="entry name" value="Obg_CgtA_exten"/>
    <property type="match status" value="1"/>
</dbReference>
<comment type="subunit">
    <text evidence="9">Monomer.</text>
</comment>
<feature type="binding site" evidence="9">
    <location>
        <begin position="305"/>
        <end position="307"/>
    </location>
    <ligand>
        <name>GTP</name>
        <dbReference type="ChEBI" id="CHEBI:37565"/>
    </ligand>
</feature>
<sequence length="418" mass="46345">MKFIDQVKIKIAAGKGGDGVISFRREAHVDRGGPDGGDGGDGGSIFFVGDSGLNTLLSLHNEQIIKGNDGENGKSKNRYGAKGEDIFVKVPLGTLVFDDKKLICDVVEEKPYLVAKGGRGGRGNTKFKSSKNKAPRISENGDLGQSFNLTLNLKVLADVGFVGKPSAGKSTVLEAISNAKPKIADYEFTTLVPQLGLVKYYDKSFVAADLPGLIAGASLGKGLGFVFLKHIERCKAIAHIIDFGSEDKNPISDFELINNELFKFNEKLKNVQQVIVANKNDLPSFNKHLTEFKKIYPKLKVVEISALEKHNIHLLKQELLKVVENAQEQVYESTIKEVEIKLNPPFKIEILPGNVFNIFGDEIKKIFLKIPLNSHDNLLRFNNKLKYLGVWQELINKNIKTGDTVRVYDYVFVWNENI</sequence>
<keyword evidence="7 9" id="KW-0460">Magnesium</keyword>
<dbReference type="Pfam" id="PF01926">
    <property type="entry name" value="MMR_HSR1"/>
    <property type="match status" value="1"/>
</dbReference>
<proteinExistence type="inferred from homology"/>
<dbReference type="PANTHER" id="PTHR11702:SF31">
    <property type="entry name" value="MITOCHONDRIAL RIBOSOME-ASSOCIATED GTPASE 2"/>
    <property type="match status" value="1"/>
</dbReference>
<dbReference type="EC" id="3.6.5.-" evidence="9"/>
<dbReference type="GO" id="GO:0005737">
    <property type="term" value="C:cytoplasm"/>
    <property type="evidence" value="ECO:0007669"/>
    <property type="project" value="UniProtKB-SubCell"/>
</dbReference>
<dbReference type="PRINTS" id="PR00326">
    <property type="entry name" value="GTP1OBG"/>
</dbReference>
<feature type="binding site" evidence="9">
    <location>
        <begin position="278"/>
        <end position="281"/>
    </location>
    <ligand>
        <name>GTP</name>
        <dbReference type="ChEBI" id="CHEBI:37565"/>
    </ligand>
</feature>
<dbReference type="InterPro" id="IPR006073">
    <property type="entry name" value="GTP-bd"/>
</dbReference>
<dbReference type="GeneID" id="93248359"/>
<keyword evidence="5 9" id="KW-0547">Nucleotide-binding</keyword>
<keyword evidence="3 9" id="KW-0963">Cytoplasm</keyword>
<dbReference type="Pfam" id="PF09269">
    <property type="entry name" value="DUF1967"/>
    <property type="match status" value="1"/>
</dbReference>
<dbReference type="AlphaFoldDB" id="A0AAI8AMM1"/>
<comment type="function">
    <text evidence="9">An essential GTPase which binds GTP, GDP and possibly (p)ppGpp with moderate affinity, with high nucleotide exchange rates and a fairly low GTP hydrolysis rate. Plays a role in control of the cell cycle, stress response, ribosome biogenesis and in those bacteria that undergo differentiation, in morphogenesis control.</text>
</comment>
<dbReference type="Proteomes" id="UP000009399">
    <property type="component" value="Chromosome"/>
</dbReference>
<dbReference type="InterPro" id="IPR045086">
    <property type="entry name" value="OBG_GTPase"/>
</dbReference>
<reference evidence="13 14" key="1">
    <citation type="journal article" date="2013" name="Genome Announc.">
        <title>Complete Genome Sequence of Mycoplasma hyorhinis Strain SK76.</title>
        <authorList>
            <person name="Goodison S."/>
            <person name="Urquidi V."/>
            <person name="Kumar D."/>
            <person name="Reyes L."/>
            <person name="Rosser C.J."/>
        </authorList>
    </citation>
    <scope>NUCLEOTIDE SEQUENCE [LARGE SCALE GENOMIC DNA]</scope>
    <source>
        <strain evidence="13 14">SK76</strain>
    </source>
</reference>
<name>A0AAI8AMM1_MESHY</name>
<accession>A0AAI8AMM1</accession>
<dbReference type="SUPFAM" id="SSF52540">
    <property type="entry name" value="P-loop containing nucleoside triphosphate hydrolases"/>
    <property type="match status" value="1"/>
</dbReference>
<evidence type="ECO:0000313" key="13">
    <source>
        <dbReference type="EMBL" id="AFX74165.1"/>
    </source>
</evidence>
<dbReference type="Gene3D" id="2.70.210.12">
    <property type="entry name" value="GTP1/OBG domain"/>
    <property type="match status" value="1"/>
</dbReference>
<dbReference type="SUPFAM" id="SSF102741">
    <property type="entry name" value="Obg GTP-binding protein C-terminal domain"/>
    <property type="match status" value="1"/>
</dbReference>
<dbReference type="RefSeq" id="WP_014335560.1">
    <property type="nucleotide sequence ID" value="NC_019552.1"/>
</dbReference>
<dbReference type="InterPro" id="IPR027417">
    <property type="entry name" value="P-loop_NTPase"/>
</dbReference>
<dbReference type="GO" id="GO:0042254">
    <property type="term" value="P:ribosome biogenesis"/>
    <property type="evidence" value="ECO:0007669"/>
    <property type="project" value="UniProtKB-UniRule"/>
</dbReference>
<comment type="subcellular location">
    <subcellularLocation>
        <location evidence="9">Cytoplasm</location>
    </subcellularLocation>
</comment>
<feature type="binding site" evidence="9">
    <location>
        <position position="170"/>
    </location>
    <ligand>
        <name>Mg(2+)</name>
        <dbReference type="ChEBI" id="CHEBI:18420"/>
    </ligand>
</feature>
<dbReference type="Gene3D" id="3.40.50.300">
    <property type="entry name" value="P-loop containing nucleotide triphosphate hydrolases"/>
    <property type="match status" value="1"/>
</dbReference>
<evidence type="ECO:0000256" key="1">
    <source>
        <dbReference type="ARBA" id="ARBA00001946"/>
    </source>
</evidence>
<feature type="domain" description="Obg" evidence="12">
    <location>
        <begin position="1"/>
        <end position="156"/>
    </location>
</feature>
<feature type="binding site" evidence="9">
    <location>
        <position position="190"/>
    </location>
    <ligand>
        <name>Mg(2+)</name>
        <dbReference type="ChEBI" id="CHEBI:18420"/>
    </ligand>
</feature>
<protein>
    <recommendedName>
        <fullName evidence="9">GTPase Obg</fullName>
        <ecNumber evidence="9">3.6.5.-</ecNumber>
    </recommendedName>
    <alternativeName>
        <fullName evidence="9">GTP-binding protein Obg</fullName>
    </alternativeName>
</protein>
<evidence type="ECO:0000259" key="10">
    <source>
        <dbReference type="PROSITE" id="PS51710"/>
    </source>
</evidence>
<keyword evidence="6 9" id="KW-0378">Hydrolase</keyword>
<gene>
    <name evidence="9" type="primary">obg</name>
    <name evidence="13" type="ORF">MOS_236</name>
</gene>
<keyword evidence="4 9" id="KW-0479">Metal-binding</keyword>
<dbReference type="GO" id="GO:0005525">
    <property type="term" value="F:GTP binding"/>
    <property type="evidence" value="ECO:0007669"/>
    <property type="project" value="UniProtKB-UniRule"/>
</dbReference>
<dbReference type="Gene3D" id="3.30.300.350">
    <property type="entry name" value="GTP-binding protein OBG, C-terminal domain"/>
    <property type="match status" value="1"/>
</dbReference>
<dbReference type="GO" id="GO:0000287">
    <property type="term" value="F:magnesium ion binding"/>
    <property type="evidence" value="ECO:0007669"/>
    <property type="project" value="InterPro"/>
</dbReference>
<evidence type="ECO:0000256" key="5">
    <source>
        <dbReference type="ARBA" id="ARBA00022741"/>
    </source>
</evidence>
<keyword evidence="8 9" id="KW-0342">GTP-binding</keyword>
<dbReference type="HAMAP" id="MF_01454">
    <property type="entry name" value="GTPase_Obg"/>
    <property type="match status" value="1"/>
</dbReference>
<feature type="binding site" evidence="9">
    <location>
        <begin position="163"/>
        <end position="170"/>
    </location>
    <ligand>
        <name>GTP</name>
        <dbReference type="ChEBI" id="CHEBI:37565"/>
    </ligand>
</feature>
<dbReference type="PROSITE" id="PS51710">
    <property type="entry name" value="G_OBG"/>
    <property type="match status" value="1"/>
</dbReference>
<evidence type="ECO:0000313" key="14">
    <source>
        <dbReference type="Proteomes" id="UP000009399"/>
    </source>
</evidence>
<evidence type="ECO:0000256" key="6">
    <source>
        <dbReference type="ARBA" id="ARBA00022801"/>
    </source>
</evidence>
<dbReference type="EMBL" id="CP003914">
    <property type="protein sequence ID" value="AFX74165.1"/>
    <property type="molecule type" value="Genomic_DNA"/>
</dbReference>
<organism evidence="13 14">
    <name type="scientific">Mesomycoplasma hyorhinis SK76</name>
    <dbReference type="NCBI Taxonomy" id="1118964"/>
    <lineage>
        <taxon>Bacteria</taxon>
        <taxon>Bacillati</taxon>
        <taxon>Mycoplasmatota</taxon>
        <taxon>Mycoplasmoidales</taxon>
        <taxon>Metamycoplasmataceae</taxon>
        <taxon>Mesomycoplasma</taxon>
    </lineage>
</organism>
<dbReference type="KEGG" id="mhs:MOS_236"/>
<dbReference type="PIRSF" id="PIRSF002401">
    <property type="entry name" value="GTP_bd_Obg/CgtA"/>
    <property type="match status" value="1"/>
</dbReference>
<dbReference type="InterPro" id="IPR006169">
    <property type="entry name" value="GTP1_OBG_dom"/>
</dbReference>
<dbReference type="GO" id="GO:0003924">
    <property type="term" value="F:GTPase activity"/>
    <property type="evidence" value="ECO:0007669"/>
    <property type="project" value="UniProtKB-UniRule"/>
</dbReference>
<evidence type="ECO:0000256" key="9">
    <source>
        <dbReference type="HAMAP-Rule" id="MF_01454"/>
    </source>
</evidence>
<dbReference type="NCBIfam" id="NF008956">
    <property type="entry name" value="PRK12299.1"/>
    <property type="match status" value="1"/>
</dbReference>
<evidence type="ECO:0000259" key="11">
    <source>
        <dbReference type="PROSITE" id="PS51881"/>
    </source>
</evidence>
<feature type="binding site" evidence="9">
    <location>
        <begin position="188"/>
        <end position="192"/>
    </location>
    <ligand>
        <name>GTP</name>
        <dbReference type="ChEBI" id="CHEBI:37565"/>
    </ligand>
</feature>
<dbReference type="PROSITE" id="PS51883">
    <property type="entry name" value="OBG"/>
    <property type="match status" value="1"/>
</dbReference>
<dbReference type="InterPro" id="IPR014100">
    <property type="entry name" value="GTP-bd_Obg/CgtA"/>
</dbReference>
<dbReference type="Pfam" id="PF01018">
    <property type="entry name" value="GTP1_OBG"/>
    <property type="match status" value="1"/>
</dbReference>
<feature type="binding site" evidence="9">
    <location>
        <begin position="209"/>
        <end position="212"/>
    </location>
    <ligand>
        <name>GTP</name>
        <dbReference type="ChEBI" id="CHEBI:37565"/>
    </ligand>
</feature>
<dbReference type="InterPro" id="IPR031167">
    <property type="entry name" value="G_OBG"/>
</dbReference>
<evidence type="ECO:0000256" key="2">
    <source>
        <dbReference type="ARBA" id="ARBA00007699"/>
    </source>
</evidence>
<evidence type="ECO:0000256" key="7">
    <source>
        <dbReference type="ARBA" id="ARBA00022842"/>
    </source>
</evidence>
<dbReference type="CDD" id="cd01898">
    <property type="entry name" value="Obg"/>
    <property type="match status" value="1"/>
</dbReference>
<dbReference type="FunFam" id="2.70.210.12:FF:000001">
    <property type="entry name" value="GTPase Obg"/>
    <property type="match status" value="1"/>
</dbReference>
<dbReference type="InterPro" id="IPR015349">
    <property type="entry name" value="OCT_dom"/>
</dbReference>
<evidence type="ECO:0000256" key="8">
    <source>
        <dbReference type="ARBA" id="ARBA00023134"/>
    </source>
</evidence>
<feature type="domain" description="OCT" evidence="11">
    <location>
        <begin position="338"/>
        <end position="416"/>
    </location>
</feature>